<evidence type="ECO:0000313" key="3">
    <source>
        <dbReference type="Proteomes" id="UP000321291"/>
    </source>
</evidence>
<organism evidence="2 3">
    <name type="scientific">Arachidicoccus ginsenosidivorans</name>
    <dbReference type="NCBI Taxonomy" id="496057"/>
    <lineage>
        <taxon>Bacteria</taxon>
        <taxon>Pseudomonadati</taxon>
        <taxon>Bacteroidota</taxon>
        <taxon>Chitinophagia</taxon>
        <taxon>Chitinophagales</taxon>
        <taxon>Chitinophagaceae</taxon>
        <taxon>Arachidicoccus</taxon>
    </lineage>
</organism>
<keyword evidence="2" id="KW-0808">Transferase</keyword>
<dbReference type="EMBL" id="CP042434">
    <property type="protein sequence ID" value="QEC72085.1"/>
    <property type="molecule type" value="Genomic_DNA"/>
</dbReference>
<dbReference type="InterPro" id="IPR016181">
    <property type="entry name" value="Acyl_CoA_acyltransferase"/>
</dbReference>
<dbReference type="KEGG" id="agi:FSB73_10785"/>
<dbReference type="RefSeq" id="WP_146781757.1">
    <property type="nucleotide sequence ID" value="NZ_CP042434.1"/>
</dbReference>
<reference evidence="2 3" key="1">
    <citation type="journal article" date="2017" name="Int. J. Syst. Evol. Microbiol.">
        <title>Arachidicoccus ginsenosidivorans sp. nov., with ginsenoside-converting activity isolated from ginseng cultivating soil.</title>
        <authorList>
            <person name="Siddiqi M.Z."/>
            <person name="Aslam Z."/>
            <person name="Im W.T."/>
        </authorList>
    </citation>
    <scope>NUCLEOTIDE SEQUENCE [LARGE SCALE GENOMIC DNA]</scope>
    <source>
        <strain evidence="2 3">Gsoil 809</strain>
    </source>
</reference>
<dbReference type="OrthoDB" id="758560at2"/>
<protein>
    <submittedName>
        <fullName evidence="2">GNAT family N-acetyltransferase</fullName>
    </submittedName>
</protein>
<proteinExistence type="predicted"/>
<dbReference type="Pfam" id="PF00583">
    <property type="entry name" value="Acetyltransf_1"/>
    <property type="match status" value="1"/>
</dbReference>
<name>A0A5B8VM84_9BACT</name>
<dbReference type="GO" id="GO:0016747">
    <property type="term" value="F:acyltransferase activity, transferring groups other than amino-acyl groups"/>
    <property type="evidence" value="ECO:0007669"/>
    <property type="project" value="InterPro"/>
</dbReference>
<gene>
    <name evidence="2" type="ORF">FSB73_10785</name>
</gene>
<keyword evidence="3" id="KW-1185">Reference proteome</keyword>
<sequence length="167" mass="19720">MHIENSTEKDIPEIFRLYKLATALQKEKFPENQWPEFDRQLIETEVAEKRQFKINIDGKVACVWAITYSDPEIWKQDDGVSSIYIHRIAVNPDFRGNNYVKLIVEWAKNFAQDKKFIRMDTCGENLKLIQHYQNCGFEFLGIKKLQQAVNLPAHYQNADVCYFEIKL</sequence>
<dbReference type="Proteomes" id="UP000321291">
    <property type="component" value="Chromosome"/>
</dbReference>
<dbReference type="Gene3D" id="3.40.630.30">
    <property type="match status" value="1"/>
</dbReference>
<dbReference type="InterPro" id="IPR000182">
    <property type="entry name" value="GNAT_dom"/>
</dbReference>
<dbReference type="PROSITE" id="PS51186">
    <property type="entry name" value="GNAT"/>
    <property type="match status" value="1"/>
</dbReference>
<feature type="domain" description="N-acetyltransferase" evidence="1">
    <location>
        <begin position="1"/>
        <end position="167"/>
    </location>
</feature>
<dbReference type="AlphaFoldDB" id="A0A5B8VM84"/>
<dbReference type="CDD" id="cd04301">
    <property type="entry name" value="NAT_SF"/>
    <property type="match status" value="1"/>
</dbReference>
<dbReference type="SUPFAM" id="SSF55729">
    <property type="entry name" value="Acyl-CoA N-acyltransferases (Nat)"/>
    <property type="match status" value="1"/>
</dbReference>
<evidence type="ECO:0000259" key="1">
    <source>
        <dbReference type="PROSITE" id="PS51186"/>
    </source>
</evidence>
<evidence type="ECO:0000313" key="2">
    <source>
        <dbReference type="EMBL" id="QEC72085.1"/>
    </source>
</evidence>
<accession>A0A5B8VM84</accession>